<keyword evidence="1" id="KW-0812">Transmembrane</keyword>
<evidence type="ECO:0000259" key="2">
    <source>
        <dbReference type="SMART" id="SM00900"/>
    </source>
</evidence>
<dbReference type="EMBL" id="CP002582">
    <property type="protein sequence ID" value="ADZ81798.1"/>
    <property type="molecule type" value="Genomic_DNA"/>
</dbReference>
<keyword evidence="1" id="KW-0472">Membrane</keyword>
<gene>
    <name evidence="3" type="ordered locus">Clole_0036</name>
</gene>
<sequence>MKKGIKIIIGTICGIVIIGVGIIVGVTKDIPAMCNTPVNTINISEIPDGTYEGKFKYSRWLSEVEVKVKGGKIIAIERLSNPLIPDVSKNLFEQIIDKQQVDIDAVSGATATSKAYLKSVEIALSKTRN</sequence>
<dbReference type="SMART" id="SM00900">
    <property type="entry name" value="FMN_bind"/>
    <property type="match status" value="1"/>
</dbReference>
<dbReference type="HOGENOM" id="CLU_096350_0_0_9"/>
<evidence type="ECO:0000313" key="4">
    <source>
        <dbReference type="Proteomes" id="UP000008467"/>
    </source>
</evidence>
<dbReference type="InterPro" id="IPR007329">
    <property type="entry name" value="FMN-bd"/>
</dbReference>
<proteinExistence type="predicted"/>
<keyword evidence="1" id="KW-1133">Transmembrane helix</keyword>
<dbReference type="GO" id="GO:0010181">
    <property type="term" value="F:FMN binding"/>
    <property type="evidence" value="ECO:0007669"/>
    <property type="project" value="InterPro"/>
</dbReference>
<reference evidence="3 4" key="1">
    <citation type="journal article" date="2011" name="J. Bacteriol.">
        <title>Complete genome sequence of the cellulose-degrading bacterium Cellulosilyticum lentocellum.</title>
        <authorList>
            <consortium name="US DOE Joint Genome Institute"/>
            <person name="Miller D.A."/>
            <person name="Suen G."/>
            <person name="Bruce D."/>
            <person name="Copeland A."/>
            <person name="Cheng J.F."/>
            <person name="Detter C."/>
            <person name="Goodwin L.A."/>
            <person name="Han C.S."/>
            <person name="Hauser L.J."/>
            <person name="Land M.L."/>
            <person name="Lapidus A."/>
            <person name="Lucas S."/>
            <person name="Meincke L."/>
            <person name="Pitluck S."/>
            <person name="Tapia R."/>
            <person name="Teshima H."/>
            <person name="Woyke T."/>
            <person name="Fox B.G."/>
            <person name="Angert E.R."/>
            <person name="Currie C.R."/>
        </authorList>
    </citation>
    <scope>NUCLEOTIDE SEQUENCE [LARGE SCALE GENOMIC DNA]</scope>
    <source>
        <strain evidence="4">ATCC 49066 / DSM 5427 / NCIMB 11756 / RHM5</strain>
    </source>
</reference>
<dbReference type="GO" id="GO:0016020">
    <property type="term" value="C:membrane"/>
    <property type="evidence" value="ECO:0007669"/>
    <property type="project" value="InterPro"/>
</dbReference>
<keyword evidence="4" id="KW-1185">Reference proteome</keyword>
<evidence type="ECO:0000313" key="3">
    <source>
        <dbReference type="EMBL" id="ADZ81798.1"/>
    </source>
</evidence>
<dbReference type="Pfam" id="PF04205">
    <property type="entry name" value="FMN_bind"/>
    <property type="match status" value="1"/>
</dbReference>
<evidence type="ECO:0000256" key="1">
    <source>
        <dbReference type="SAM" id="Phobius"/>
    </source>
</evidence>
<dbReference type="STRING" id="642492.Clole_0036"/>
<feature type="domain" description="FMN-binding" evidence="2">
    <location>
        <begin position="58"/>
        <end position="127"/>
    </location>
</feature>
<dbReference type="AlphaFoldDB" id="F2JGA3"/>
<dbReference type="KEGG" id="cle:Clole_0036"/>
<accession>F2JGA3</accession>
<feature type="transmembrane region" description="Helical" evidence="1">
    <location>
        <begin position="7"/>
        <end position="26"/>
    </location>
</feature>
<dbReference type="RefSeq" id="WP_013655099.1">
    <property type="nucleotide sequence ID" value="NC_015275.1"/>
</dbReference>
<dbReference type="eggNOG" id="COG3976">
    <property type="taxonomic scope" value="Bacteria"/>
</dbReference>
<dbReference type="Gene3D" id="3.90.1010.20">
    <property type="match status" value="1"/>
</dbReference>
<dbReference type="Proteomes" id="UP000008467">
    <property type="component" value="Chromosome"/>
</dbReference>
<protein>
    <submittedName>
        <fullName evidence="3">FMN-binding domain protein</fullName>
    </submittedName>
</protein>
<name>F2JGA3_CELLD</name>
<organism evidence="3 4">
    <name type="scientific">Cellulosilyticum lentocellum (strain ATCC 49066 / DSM 5427 / NCIMB 11756 / RHM5)</name>
    <name type="common">Clostridium lentocellum</name>
    <dbReference type="NCBI Taxonomy" id="642492"/>
    <lineage>
        <taxon>Bacteria</taxon>
        <taxon>Bacillati</taxon>
        <taxon>Bacillota</taxon>
        <taxon>Clostridia</taxon>
        <taxon>Lachnospirales</taxon>
        <taxon>Cellulosilyticaceae</taxon>
        <taxon>Cellulosilyticum</taxon>
    </lineage>
</organism>